<dbReference type="InterPro" id="IPR018531">
    <property type="entry name" value="DUF1993"/>
</dbReference>
<proteinExistence type="predicted"/>
<dbReference type="AlphaFoldDB" id="A0A177AK53"/>
<dbReference type="GeneID" id="36285268"/>
<dbReference type="VEuPathDB" id="FungiDB:GMDG_01508"/>
<evidence type="ECO:0000313" key="1">
    <source>
        <dbReference type="EMBL" id="OAF61671.1"/>
    </source>
</evidence>
<dbReference type="Pfam" id="PF09351">
    <property type="entry name" value="DUF1993"/>
    <property type="match status" value="1"/>
</dbReference>
<dbReference type="PANTHER" id="PTHR36922">
    <property type="entry name" value="BLL2446 PROTEIN"/>
    <property type="match status" value="1"/>
</dbReference>
<evidence type="ECO:0008006" key="2">
    <source>
        <dbReference type="Google" id="ProtNLM"/>
    </source>
</evidence>
<sequence length="174" mass="19601">MTSLYDQSIPVLIKYLNNLSAILDKSIAYADEKGIAHEELLTARLRDDMKPLPFQIQAMSNSSKFLCVRAFGIENIVLDDNEATFPELRARIAKTIEILQSVDPAKIDAKKAAEEPIIMQSKMGDFRFESGQAYLSEFVIPNFHFHLSTAYCILRHLGVPLGAMDYFSGVFHKV</sequence>
<gene>
    <name evidence="1" type="ORF">VC83_02184</name>
</gene>
<reference evidence="1" key="1">
    <citation type="submission" date="2016-03" db="EMBL/GenBank/DDBJ databases">
        <title>Updated assembly of Pseudogymnoascus destructans, the fungus causing white-nose syndrome of bats.</title>
        <authorList>
            <person name="Palmer J.M."/>
            <person name="Drees K.P."/>
            <person name="Foster J.T."/>
            <person name="Lindner D.L."/>
        </authorList>
    </citation>
    <scope>NUCLEOTIDE SEQUENCE [LARGE SCALE GENOMIC DNA]</scope>
    <source>
        <strain evidence="1">20631-21</strain>
    </source>
</reference>
<accession>A0A177AK53</accession>
<dbReference type="Gene3D" id="1.20.120.450">
    <property type="entry name" value="dinb family like domain"/>
    <property type="match status" value="1"/>
</dbReference>
<name>A0A177AK53_9PEZI</name>
<dbReference type="InterPro" id="IPR034660">
    <property type="entry name" value="DinB/YfiT-like"/>
</dbReference>
<dbReference type="OrthoDB" id="3724345at2759"/>
<dbReference type="RefSeq" id="XP_024326945.1">
    <property type="nucleotide sequence ID" value="XM_024465852.1"/>
</dbReference>
<dbReference type="EMBL" id="KV441389">
    <property type="protein sequence ID" value="OAF61671.1"/>
    <property type="molecule type" value="Genomic_DNA"/>
</dbReference>
<dbReference type="eggNOG" id="ENOG502SNKC">
    <property type="taxonomic scope" value="Eukaryota"/>
</dbReference>
<protein>
    <recommendedName>
        <fullName evidence="2">DUF1993 domain-containing protein</fullName>
    </recommendedName>
</protein>
<organism evidence="1">
    <name type="scientific">Pseudogymnoascus destructans</name>
    <dbReference type="NCBI Taxonomy" id="655981"/>
    <lineage>
        <taxon>Eukaryota</taxon>
        <taxon>Fungi</taxon>
        <taxon>Dikarya</taxon>
        <taxon>Ascomycota</taxon>
        <taxon>Pezizomycotina</taxon>
        <taxon>Leotiomycetes</taxon>
        <taxon>Thelebolales</taxon>
        <taxon>Thelebolaceae</taxon>
        <taxon>Pseudogymnoascus</taxon>
    </lineage>
</organism>
<dbReference type="Proteomes" id="UP000077154">
    <property type="component" value="Unassembled WGS sequence"/>
</dbReference>
<dbReference type="SUPFAM" id="SSF109854">
    <property type="entry name" value="DinB/YfiT-like putative metalloenzymes"/>
    <property type="match status" value="1"/>
</dbReference>
<dbReference type="PANTHER" id="PTHR36922:SF1">
    <property type="entry name" value="DUF1993 DOMAIN-CONTAINING PROTEIN"/>
    <property type="match status" value="1"/>
</dbReference>